<accession>A0A1G8N648</accession>
<sequence>MDLNGLAPIRKLDIGILRQTLNTDNLNTDESKVKNKGVEHLPEIFRLIASLEDDTQKMLLDSWAKLEMPLNEKTVGQLLEYLGNKPALNTQDKMAVIKAFAFLESNGLPYSEKFVDALRSIFNNNGNLAADLEQYINSNNSISEEQLSQLLENSSLSELKESIIDLNSLTEPSQNTLNKEAAASTQNLNVQNPESTPAPPANNENISNLSPDFLNSFNNLDQETKTLILNNLDTTAKNFDQNTIKILNNYLAENNIESFSEKTAVLKSFAFLENNQLPLAESLVDEMKTNFQNSNLENMISEIESKNELFKNLLENNSSIINKNESTLDLNTEAAKIAAKLNDFSKISDQIVSLFNKSGGESEEKIADNFLGQKIINLQQQDINTPLMLALEIPVQLQENKMSSLLLKIEKNSGDENKAEQSNTGYNITFILEFENIGPIKSNININQKKINTSFFTESHETAELIKDNIAKLQSALYKNDFEINRVHIENFEDFEEEKTKFFNKIILPELNDSNQEGKYRHIDIKI</sequence>
<evidence type="ECO:0000313" key="3">
    <source>
        <dbReference type="EMBL" id="SDI75771.1"/>
    </source>
</evidence>
<protein>
    <submittedName>
        <fullName evidence="3">Hook-length control protein FliK</fullName>
    </submittedName>
</protein>
<evidence type="ECO:0000256" key="1">
    <source>
        <dbReference type="SAM" id="MobiDB-lite"/>
    </source>
</evidence>
<evidence type="ECO:0000313" key="4">
    <source>
        <dbReference type="Proteomes" id="UP000198945"/>
    </source>
</evidence>
<feature type="region of interest" description="Disordered" evidence="1">
    <location>
        <begin position="189"/>
        <end position="210"/>
    </location>
</feature>
<name>A0A1G8N648_9FIRM</name>
<dbReference type="Pfam" id="PF02120">
    <property type="entry name" value="Flg_hook"/>
    <property type="match status" value="1"/>
</dbReference>
<dbReference type="RefSeq" id="WP_089716976.1">
    <property type="nucleotide sequence ID" value="NZ_FNEH01000014.1"/>
</dbReference>
<dbReference type="InterPro" id="IPR021136">
    <property type="entry name" value="Flagellar_hook_control-like_C"/>
</dbReference>
<gene>
    <name evidence="3" type="ORF">SAMN04515654_1142</name>
</gene>
<dbReference type="InterPro" id="IPR038610">
    <property type="entry name" value="FliK-like_C_sf"/>
</dbReference>
<organism evidence="3 4">
    <name type="scientific">Halanaerobium congolense</name>
    <dbReference type="NCBI Taxonomy" id="54121"/>
    <lineage>
        <taxon>Bacteria</taxon>
        <taxon>Bacillati</taxon>
        <taxon>Bacillota</taxon>
        <taxon>Clostridia</taxon>
        <taxon>Halanaerobiales</taxon>
        <taxon>Halanaerobiaceae</taxon>
        <taxon>Halanaerobium</taxon>
    </lineage>
</organism>
<evidence type="ECO:0000259" key="2">
    <source>
        <dbReference type="Pfam" id="PF02120"/>
    </source>
</evidence>
<dbReference type="Proteomes" id="UP000198945">
    <property type="component" value="Unassembled WGS sequence"/>
</dbReference>
<feature type="domain" description="Flagellar hook-length control protein-like C-terminal" evidence="2">
    <location>
        <begin position="417"/>
        <end position="489"/>
    </location>
</feature>
<reference evidence="3 4" key="1">
    <citation type="submission" date="2016-10" db="EMBL/GenBank/DDBJ databases">
        <authorList>
            <person name="de Groot N.N."/>
        </authorList>
    </citation>
    <scope>NUCLEOTIDE SEQUENCE [LARGE SCALE GENOMIC DNA]</scope>
    <source>
        <strain evidence="3 4">WG7</strain>
    </source>
</reference>
<dbReference type="EMBL" id="FNEH01000014">
    <property type="protein sequence ID" value="SDI75771.1"/>
    <property type="molecule type" value="Genomic_DNA"/>
</dbReference>
<proteinExistence type="predicted"/>
<dbReference type="AlphaFoldDB" id="A0A1G8N648"/>
<dbReference type="Gene3D" id="3.30.750.140">
    <property type="match status" value="1"/>
</dbReference>